<evidence type="ECO:0000313" key="6">
    <source>
        <dbReference type="EMBL" id="OAL34227.1"/>
    </source>
</evidence>
<proteinExistence type="predicted"/>
<evidence type="ECO:0008006" key="8">
    <source>
        <dbReference type="Google" id="ProtNLM"/>
    </source>
</evidence>
<dbReference type="GO" id="GO:0016020">
    <property type="term" value="C:membrane"/>
    <property type="evidence" value="ECO:0007669"/>
    <property type="project" value="UniProtKB-SubCell"/>
</dbReference>
<comment type="subcellular location">
    <subcellularLocation>
        <location evidence="1">Membrane</location>
    </subcellularLocation>
</comment>
<evidence type="ECO:0000313" key="7">
    <source>
        <dbReference type="Proteomes" id="UP000185904"/>
    </source>
</evidence>
<dbReference type="OrthoDB" id="5427091at2759"/>
<comment type="caution">
    <text evidence="6">The sequence shown here is derived from an EMBL/GenBank/DDBJ whole genome shotgun (WGS) entry which is preliminary data.</text>
</comment>
<dbReference type="Pfam" id="PF01437">
    <property type="entry name" value="PSI"/>
    <property type="match status" value="1"/>
</dbReference>
<dbReference type="EMBL" id="LVCJ01000041">
    <property type="protein sequence ID" value="OAL34227.1"/>
    <property type="molecule type" value="Genomic_DNA"/>
</dbReference>
<gene>
    <name evidence="6" type="ORF">AYO20_06482</name>
</gene>
<keyword evidence="2 5" id="KW-0472">Membrane</keyword>
<name>A0A178CXU0_9EURO</name>
<evidence type="ECO:0000256" key="1">
    <source>
        <dbReference type="ARBA" id="ARBA00004370"/>
    </source>
</evidence>
<dbReference type="AlphaFoldDB" id="A0A178CXU0"/>
<reference evidence="6 7" key="1">
    <citation type="submission" date="2016-03" db="EMBL/GenBank/DDBJ databases">
        <title>The draft genome sequence of Fonsecaea nubica causative agent of cutaneous subcutaneous infection in human host.</title>
        <authorList>
            <person name="Costa F."/>
            <person name="Sybren D.H."/>
            <person name="Raittz R.T."/>
            <person name="Weiss V.A."/>
            <person name="Leao A.C."/>
            <person name="Gomes R."/>
            <person name="De Souza E.M."/>
            <person name="Pedrosa F.O."/>
            <person name="Steffens M.B."/>
            <person name="Bombassaro A."/>
            <person name="Tadra-Sfeir M.Z."/>
            <person name="Moreno L.F."/>
            <person name="Najafzadeh M.J."/>
            <person name="Felipe M.S."/>
            <person name="Teixeira M."/>
            <person name="Sun J."/>
            <person name="Xi L."/>
            <person name="Castro M.A."/>
            <person name="Vicente V.A."/>
        </authorList>
    </citation>
    <scope>NUCLEOTIDE SEQUENCE [LARGE SCALE GENOMIC DNA]</scope>
    <source>
        <strain evidence="6 7">CBS 269.64</strain>
    </source>
</reference>
<keyword evidence="5" id="KW-1133">Transmembrane helix</keyword>
<evidence type="ECO:0000256" key="5">
    <source>
        <dbReference type="SAM" id="Phobius"/>
    </source>
</evidence>
<organism evidence="6 7">
    <name type="scientific">Fonsecaea nubica</name>
    <dbReference type="NCBI Taxonomy" id="856822"/>
    <lineage>
        <taxon>Eukaryota</taxon>
        <taxon>Fungi</taxon>
        <taxon>Dikarya</taxon>
        <taxon>Ascomycota</taxon>
        <taxon>Pezizomycotina</taxon>
        <taxon>Eurotiomycetes</taxon>
        <taxon>Chaetothyriomycetidae</taxon>
        <taxon>Chaetothyriales</taxon>
        <taxon>Herpotrichiellaceae</taxon>
        <taxon>Fonsecaea</taxon>
    </lineage>
</organism>
<feature type="region of interest" description="Disordered" evidence="4">
    <location>
        <begin position="206"/>
        <end position="231"/>
    </location>
</feature>
<keyword evidence="3" id="KW-0325">Glycoprotein</keyword>
<evidence type="ECO:0000256" key="3">
    <source>
        <dbReference type="ARBA" id="ARBA00023180"/>
    </source>
</evidence>
<dbReference type="InterPro" id="IPR002165">
    <property type="entry name" value="Plexin_repeat"/>
</dbReference>
<protein>
    <recommendedName>
        <fullName evidence="8">PSI domain-containing protein</fullName>
    </recommendedName>
</protein>
<sequence length="231" mass="25431">MTHPDLANTQNLPPHIASLLNTVNNNTSTIPGDNDLDLFFHCWIRPHCPACLSASNPYPCSWCATSQTCVPNTVYPYPFGILSPLKTADLCPLGWRERWELRARPFSCRCSSMTFVSVVVAVLATLLGLCLIWAGVRVGSVTVTTPTNLAASRPETFRYLADTVLDGEPAFSHDKSAGADKERLFQSLVPHRSSLKRHLYDFFPPSTNPRGMPKVSIKAAPHASTQHRTGQ</sequence>
<dbReference type="Proteomes" id="UP000185904">
    <property type="component" value="Unassembled WGS sequence"/>
</dbReference>
<feature type="transmembrane region" description="Helical" evidence="5">
    <location>
        <begin position="114"/>
        <end position="136"/>
    </location>
</feature>
<evidence type="ECO:0000256" key="2">
    <source>
        <dbReference type="ARBA" id="ARBA00023136"/>
    </source>
</evidence>
<keyword evidence="7" id="KW-1185">Reference proteome</keyword>
<dbReference type="GeneID" id="34589896"/>
<keyword evidence="5" id="KW-0812">Transmembrane</keyword>
<accession>A0A178CXU0</accession>
<dbReference type="RefSeq" id="XP_022499239.1">
    <property type="nucleotide sequence ID" value="XM_022644772.1"/>
</dbReference>
<evidence type="ECO:0000256" key="4">
    <source>
        <dbReference type="SAM" id="MobiDB-lite"/>
    </source>
</evidence>